<name>A0AA38WMT6_9ASTR</name>
<protein>
    <recommendedName>
        <fullName evidence="1">Reverse transcriptase zinc-binding domain-containing protein</fullName>
    </recommendedName>
</protein>
<evidence type="ECO:0000259" key="1">
    <source>
        <dbReference type="Pfam" id="PF13966"/>
    </source>
</evidence>
<dbReference type="PANTHER" id="PTHR33116">
    <property type="entry name" value="REVERSE TRANSCRIPTASE ZINC-BINDING DOMAIN-CONTAINING PROTEIN-RELATED-RELATED"/>
    <property type="match status" value="1"/>
</dbReference>
<proteinExistence type="predicted"/>
<evidence type="ECO:0000313" key="3">
    <source>
        <dbReference type="Proteomes" id="UP001172457"/>
    </source>
</evidence>
<dbReference type="Proteomes" id="UP001172457">
    <property type="component" value="Chromosome 1"/>
</dbReference>
<dbReference type="PANTHER" id="PTHR33116:SF84">
    <property type="entry name" value="RNA-DIRECTED DNA POLYMERASE"/>
    <property type="match status" value="1"/>
</dbReference>
<accession>A0AA38WMT6</accession>
<keyword evidence="3" id="KW-1185">Reference proteome</keyword>
<dbReference type="EMBL" id="JARYMX010000001">
    <property type="protein sequence ID" value="KAJ9567017.1"/>
    <property type="molecule type" value="Genomic_DNA"/>
</dbReference>
<dbReference type="AlphaFoldDB" id="A0AA38WMT6"/>
<feature type="domain" description="Reverse transcriptase zinc-binding" evidence="1">
    <location>
        <begin position="54"/>
        <end position="139"/>
    </location>
</feature>
<reference evidence="2" key="1">
    <citation type="submission" date="2023-03" db="EMBL/GenBank/DDBJ databases">
        <title>Chromosome-scale reference genome and RAD-based genetic map of yellow starthistle (Centaurea solstitialis) reveal putative structural variation and QTLs associated with invader traits.</title>
        <authorList>
            <person name="Reatini B."/>
            <person name="Cang F.A."/>
            <person name="Jiang Q."/>
            <person name="Mckibben M.T.W."/>
            <person name="Barker M.S."/>
            <person name="Rieseberg L.H."/>
            <person name="Dlugosch K.M."/>
        </authorList>
    </citation>
    <scope>NUCLEOTIDE SEQUENCE</scope>
    <source>
        <strain evidence="2">CAN-66</strain>
        <tissue evidence="2">Leaf</tissue>
    </source>
</reference>
<dbReference type="Pfam" id="PF13966">
    <property type="entry name" value="zf-RVT"/>
    <property type="match status" value="1"/>
</dbReference>
<organism evidence="2 3">
    <name type="scientific">Centaurea solstitialis</name>
    <name type="common">yellow star-thistle</name>
    <dbReference type="NCBI Taxonomy" id="347529"/>
    <lineage>
        <taxon>Eukaryota</taxon>
        <taxon>Viridiplantae</taxon>
        <taxon>Streptophyta</taxon>
        <taxon>Embryophyta</taxon>
        <taxon>Tracheophyta</taxon>
        <taxon>Spermatophyta</taxon>
        <taxon>Magnoliopsida</taxon>
        <taxon>eudicotyledons</taxon>
        <taxon>Gunneridae</taxon>
        <taxon>Pentapetalae</taxon>
        <taxon>asterids</taxon>
        <taxon>campanulids</taxon>
        <taxon>Asterales</taxon>
        <taxon>Asteraceae</taxon>
        <taxon>Carduoideae</taxon>
        <taxon>Cardueae</taxon>
        <taxon>Centaureinae</taxon>
        <taxon>Centaurea</taxon>
    </lineage>
</organism>
<sequence>MLYGNGRNTNAWEDIWLSCGRLSSFISYETIRNQGFQLLSTVFWWNRDNALVNFSVKEVYKSLDVASVDVSWHDFVWFKGHIPKHSFTFWLAILGRLPSQDRMRAWMHENVNLIFPLCSSGSDSHSHLFFDCSYSRLVWKLVKPQCGLLVDDSLPNILASLVAGVNKRCLPLQKLSFVATVYLIWRERNARIFLVRSSLRSSLLKISSNQEPLRQKNQRPHIQILSDMRHSRFVAIPIAYSIWVSSFEQCTFPPGNKPLTARTRRPPESQQHR</sequence>
<dbReference type="InterPro" id="IPR026960">
    <property type="entry name" value="RVT-Znf"/>
</dbReference>
<comment type="caution">
    <text evidence="2">The sequence shown here is derived from an EMBL/GenBank/DDBJ whole genome shotgun (WGS) entry which is preliminary data.</text>
</comment>
<gene>
    <name evidence="2" type="ORF">OSB04_002983</name>
</gene>
<evidence type="ECO:0000313" key="2">
    <source>
        <dbReference type="EMBL" id="KAJ9567017.1"/>
    </source>
</evidence>